<proteinExistence type="predicted"/>
<protein>
    <submittedName>
        <fullName evidence="1">Uncharacterized protein</fullName>
    </submittedName>
</protein>
<sequence length="73" mass="7898">MTPPARYDATARISNLCGVTGDPPATFRAMTPRDTALFVAAWNAAQEEASGDVPAPDMDTLERLEERYGRRGA</sequence>
<accession>A0A1U7D542</accession>
<dbReference type="EMBL" id="CP014796">
    <property type="protein sequence ID" value="APX23196.1"/>
    <property type="molecule type" value="Genomic_DNA"/>
</dbReference>
<dbReference type="KEGG" id="tpro:Ga0080559_TMP2400"/>
<name>A0A1U7D542_9RHOB</name>
<dbReference type="Proteomes" id="UP000186559">
    <property type="component" value="Chromosome"/>
</dbReference>
<gene>
    <name evidence="1" type="ORF">Ga0080559_TMP2400</name>
</gene>
<reference evidence="1 2" key="1">
    <citation type="submission" date="2016-03" db="EMBL/GenBank/DDBJ databases">
        <title>Deep-sea bacteria in the southern Pacific.</title>
        <authorList>
            <person name="Tang K."/>
        </authorList>
    </citation>
    <scope>NUCLEOTIDE SEQUENCE [LARGE SCALE GENOMIC DNA]</scope>
    <source>
        <strain evidence="1 2">JLT2016</strain>
    </source>
</reference>
<organism evidence="1 2">
    <name type="scientific">Salipiger profundus</name>
    <dbReference type="NCBI Taxonomy" id="1229727"/>
    <lineage>
        <taxon>Bacteria</taxon>
        <taxon>Pseudomonadati</taxon>
        <taxon>Pseudomonadota</taxon>
        <taxon>Alphaproteobacteria</taxon>
        <taxon>Rhodobacterales</taxon>
        <taxon>Roseobacteraceae</taxon>
        <taxon>Salipiger</taxon>
    </lineage>
</organism>
<dbReference type="AlphaFoldDB" id="A0A1U7D542"/>
<evidence type="ECO:0000313" key="2">
    <source>
        <dbReference type="Proteomes" id="UP000186559"/>
    </source>
</evidence>
<keyword evidence="2" id="KW-1185">Reference proteome</keyword>
<dbReference type="STRING" id="1229727.Ga0080559_TMP2400"/>
<evidence type="ECO:0000313" key="1">
    <source>
        <dbReference type="EMBL" id="APX23196.1"/>
    </source>
</evidence>